<feature type="domain" description="AB hydrolase-1" evidence="1">
    <location>
        <begin position="49"/>
        <end position="152"/>
    </location>
</feature>
<evidence type="ECO:0000313" key="2">
    <source>
        <dbReference type="EMBL" id="KMO83333.1"/>
    </source>
</evidence>
<gene>
    <name evidence="2" type="primary">rutD_1</name>
    <name evidence="2" type="ORF">MCHLDSM_00529</name>
</gene>
<keyword evidence="3" id="KW-1185">Reference proteome</keyword>
<evidence type="ECO:0000313" key="3">
    <source>
        <dbReference type="Proteomes" id="UP000036513"/>
    </source>
</evidence>
<keyword evidence="2" id="KW-0378">Hydrolase</keyword>
<dbReference type="GO" id="GO:0016787">
    <property type="term" value="F:hydrolase activity"/>
    <property type="evidence" value="ECO:0007669"/>
    <property type="project" value="UniProtKB-KW"/>
</dbReference>
<sequence length="264" mass="28570">MSSGSVYTTPDGSTIAYELTGRGRPVGYAHGVLLSRARVRRLELFDIDAVAAGRRLLTYDQRGHGHSTGRAVAEDYRFERAATDLLGVLEAAAIDEPIDFAGSSLGAAAVLCAALAAPERFGRLALLIPPVSWEAGPRPARQWYADTARRIDEIGPAVWRKEWAQAAPLPIFADYPQAKFSPDVPDELLASVLRGVGLSELPDPDALAALHHRTLILAWDTDPLHPVSTAARLHVLMPHSTLHVARSVADVKTWTQRTAEFFGG</sequence>
<dbReference type="PANTHER" id="PTHR43433:SF5">
    <property type="entry name" value="AB HYDROLASE-1 DOMAIN-CONTAINING PROTEIN"/>
    <property type="match status" value="1"/>
</dbReference>
<accession>A0A0J6WMN8</accession>
<dbReference type="InterPro" id="IPR029058">
    <property type="entry name" value="AB_hydrolase_fold"/>
</dbReference>
<dbReference type="SMR" id="A0A0J6WMN8"/>
<dbReference type="STRING" id="37916.MCHLDSM_00529"/>
<comment type="caution">
    <text evidence="2">The sequence shown here is derived from an EMBL/GenBank/DDBJ whole genome shotgun (WGS) entry which is preliminary data.</text>
</comment>
<dbReference type="EMBL" id="JYNL01000005">
    <property type="protein sequence ID" value="KMO83333.1"/>
    <property type="molecule type" value="Genomic_DNA"/>
</dbReference>
<dbReference type="PANTHER" id="PTHR43433">
    <property type="entry name" value="HYDROLASE, ALPHA/BETA FOLD FAMILY PROTEIN"/>
    <property type="match status" value="1"/>
</dbReference>
<dbReference type="PATRIC" id="fig|37916.4.peg.577"/>
<dbReference type="InterPro" id="IPR000073">
    <property type="entry name" value="AB_hydrolase_1"/>
</dbReference>
<dbReference type="AlphaFoldDB" id="A0A0J6WMN8"/>
<evidence type="ECO:0000259" key="1">
    <source>
        <dbReference type="Pfam" id="PF00561"/>
    </source>
</evidence>
<dbReference type="PRINTS" id="PR00111">
    <property type="entry name" value="ABHYDROLASE"/>
</dbReference>
<proteinExistence type="predicted"/>
<name>A0A0J6WMN8_9MYCO</name>
<dbReference type="Pfam" id="PF00561">
    <property type="entry name" value="Abhydrolase_1"/>
    <property type="match status" value="1"/>
</dbReference>
<reference evidence="2 3" key="1">
    <citation type="journal article" date="2015" name="Genome Biol. Evol.">
        <title>Characterization of Three Mycobacterium spp. with Potential Use in Bioremediation by Genome Sequencing and Comparative Genomics.</title>
        <authorList>
            <person name="Das S."/>
            <person name="Pettersson B.M."/>
            <person name="Behra P.R."/>
            <person name="Ramesh M."/>
            <person name="Dasgupta S."/>
            <person name="Bhattacharya A."/>
            <person name="Kirsebom L.A."/>
        </authorList>
    </citation>
    <scope>NUCLEOTIDE SEQUENCE [LARGE SCALE GENOMIC DNA]</scope>
    <source>
        <strain evidence="2 3">DSM 43826</strain>
    </source>
</reference>
<dbReference type="Proteomes" id="UP000036513">
    <property type="component" value="Unassembled WGS sequence"/>
</dbReference>
<dbReference type="SUPFAM" id="SSF53474">
    <property type="entry name" value="alpha/beta-Hydrolases"/>
    <property type="match status" value="1"/>
</dbReference>
<dbReference type="Gene3D" id="3.40.50.1820">
    <property type="entry name" value="alpha/beta hydrolase"/>
    <property type="match status" value="1"/>
</dbReference>
<organism evidence="2 3">
    <name type="scientific">Mycolicibacterium chlorophenolicum</name>
    <dbReference type="NCBI Taxonomy" id="37916"/>
    <lineage>
        <taxon>Bacteria</taxon>
        <taxon>Bacillati</taxon>
        <taxon>Actinomycetota</taxon>
        <taxon>Actinomycetes</taxon>
        <taxon>Mycobacteriales</taxon>
        <taxon>Mycobacteriaceae</taxon>
        <taxon>Mycolicibacterium</taxon>
    </lineage>
</organism>
<protein>
    <submittedName>
        <fullName evidence="2">Putative aminoacrylate hydrolase RutD</fullName>
    </submittedName>
</protein>
<dbReference type="InterPro" id="IPR050471">
    <property type="entry name" value="AB_hydrolase"/>
</dbReference>